<accession>A0A4V6YR16</accession>
<evidence type="ECO:0000256" key="2">
    <source>
        <dbReference type="ARBA" id="ARBA00022741"/>
    </source>
</evidence>
<keyword evidence="6" id="KW-1185">Reference proteome</keyword>
<comment type="caution">
    <text evidence="5">The sequence shown here is derived from an EMBL/GenBank/DDBJ whole genome shotgun (WGS) entry which is preliminary data.</text>
</comment>
<dbReference type="Gene3D" id="3.40.50.300">
    <property type="entry name" value="P-loop containing nucleotide triphosphate hydrolases"/>
    <property type="match status" value="1"/>
</dbReference>
<dbReference type="InterPro" id="IPR017871">
    <property type="entry name" value="ABC_transporter-like_CS"/>
</dbReference>
<protein>
    <submittedName>
        <fullName evidence="5">Fluoroquinolones export ATP-binding protein</fullName>
        <ecNumber evidence="5">3.6.3.-</ecNumber>
    </submittedName>
</protein>
<dbReference type="RefSeq" id="WP_138003898.1">
    <property type="nucleotide sequence ID" value="NZ_CAUSDN010000120.1"/>
</dbReference>
<dbReference type="EMBL" id="QGQD01000097">
    <property type="protein sequence ID" value="TLC98387.1"/>
    <property type="molecule type" value="Genomic_DNA"/>
</dbReference>
<proteinExistence type="predicted"/>
<dbReference type="Proteomes" id="UP000306509">
    <property type="component" value="Unassembled WGS sequence"/>
</dbReference>
<evidence type="ECO:0000256" key="3">
    <source>
        <dbReference type="ARBA" id="ARBA00022840"/>
    </source>
</evidence>
<feature type="domain" description="ABC transporter" evidence="4">
    <location>
        <begin position="2"/>
        <end position="231"/>
    </location>
</feature>
<dbReference type="InterPro" id="IPR003439">
    <property type="entry name" value="ABC_transporter-like_ATP-bd"/>
</dbReference>
<organism evidence="5 6">
    <name type="scientific">Robinsoniella peoriensis</name>
    <dbReference type="NCBI Taxonomy" id="180332"/>
    <lineage>
        <taxon>Bacteria</taxon>
        <taxon>Bacillati</taxon>
        <taxon>Bacillota</taxon>
        <taxon>Clostridia</taxon>
        <taxon>Lachnospirales</taxon>
        <taxon>Lachnospiraceae</taxon>
        <taxon>Robinsoniella</taxon>
    </lineage>
</organism>
<keyword evidence="2" id="KW-0547">Nucleotide-binding</keyword>
<gene>
    <name evidence="5" type="ORF">DSM106044_04903</name>
</gene>
<dbReference type="InterPro" id="IPR027417">
    <property type="entry name" value="P-loop_NTPase"/>
</dbReference>
<dbReference type="GO" id="GO:0016887">
    <property type="term" value="F:ATP hydrolysis activity"/>
    <property type="evidence" value="ECO:0007669"/>
    <property type="project" value="InterPro"/>
</dbReference>
<dbReference type="PROSITE" id="PS00211">
    <property type="entry name" value="ABC_TRANSPORTER_1"/>
    <property type="match status" value="1"/>
</dbReference>
<evidence type="ECO:0000259" key="4">
    <source>
        <dbReference type="PROSITE" id="PS50893"/>
    </source>
</evidence>
<dbReference type="PROSITE" id="PS50893">
    <property type="entry name" value="ABC_TRANSPORTER_2"/>
    <property type="match status" value="1"/>
</dbReference>
<dbReference type="SUPFAM" id="SSF52540">
    <property type="entry name" value="P-loop containing nucleoside triphosphate hydrolases"/>
    <property type="match status" value="1"/>
</dbReference>
<dbReference type="SMART" id="SM00382">
    <property type="entry name" value="AAA"/>
    <property type="match status" value="1"/>
</dbReference>
<dbReference type="CDD" id="cd03230">
    <property type="entry name" value="ABC_DR_subfamily_A"/>
    <property type="match status" value="1"/>
</dbReference>
<evidence type="ECO:0000256" key="1">
    <source>
        <dbReference type="ARBA" id="ARBA00022448"/>
    </source>
</evidence>
<dbReference type="EC" id="3.6.3.-" evidence="5"/>
<dbReference type="InterPro" id="IPR050763">
    <property type="entry name" value="ABC_transporter_ATP-binding"/>
</dbReference>
<keyword evidence="3 5" id="KW-0067">ATP-binding</keyword>
<sequence>MIAVKELTFSYSKNKQALHGLDFKVKTGEIFGFLGPNGSGKSTTQKILTGILKGYGGEISLFGKDPSLDPTEFHQKIGVLFEFPYLYANLSALDNLNYFASFYPREQRRDIGELLEKLEFKPDYLKKQVSTYSKGMRQRVSMARALLSNPRLLFLDEPTSGLDPAGAVLFRNIIEEERRKGTTVFLTTHNMHDADLLCDRVAFISNGTIAALDTPKKLKERNSSKEIVVEYLYLGKRESKMILPLELETGIPFPHDEIISIHSKEPTLEDMFIQYTGRGLT</sequence>
<name>A0A4V6YR16_9FIRM</name>
<dbReference type="STRING" id="180332.GCA_000797495_03479"/>
<reference evidence="5 6" key="1">
    <citation type="journal article" date="2019" name="Anaerobe">
        <title>Detection of Robinsoniella peoriensis in multiple bone samples of a trauma patient.</title>
        <authorList>
            <person name="Schrottner P."/>
            <person name="Hartwich K."/>
            <person name="Bunk B."/>
            <person name="Schober I."/>
            <person name="Helbig S."/>
            <person name="Rudolph W.W."/>
            <person name="Gunzer F."/>
        </authorList>
    </citation>
    <scope>NUCLEOTIDE SEQUENCE [LARGE SCALE GENOMIC DNA]</scope>
    <source>
        <strain evidence="5 6">DSM 106044</strain>
    </source>
</reference>
<dbReference type="AlphaFoldDB" id="A0A4V6YR16"/>
<keyword evidence="1" id="KW-0813">Transport</keyword>
<dbReference type="PANTHER" id="PTHR42711">
    <property type="entry name" value="ABC TRANSPORTER ATP-BINDING PROTEIN"/>
    <property type="match status" value="1"/>
</dbReference>
<keyword evidence="5" id="KW-0378">Hydrolase</keyword>
<evidence type="ECO:0000313" key="6">
    <source>
        <dbReference type="Proteomes" id="UP000306509"/>
    </source>
</evidence>
<dbReference type="GO" id="GO:0005524">
    <property type="term" value="F:ATP binding"/>
    <property type="evidence" value="ECO:0007669"/>
    <property type="project" value="UniProtKB-KW"/>
</dbReference>
<evidence type="ECO:0000313" key="5">
    <source>
        <dbReference type="EMBL" id="TLC98387.1"/>
    </source>
</evidence>
<dbReference type="PANTHER" id="PTHR42711:SF18">
    <property type="entry name" value="ABC TRANSPORTER, ATP-BINDING PROTEIN"/>
    <property type="match status" value="1"/>
</dbReference>
<dbReference type="InterPro" id="IPR003593">
    <property type="entry name" value="AAA+_ATPase"/>
</dbReference>
<dbReference type="Pfam" id="PF00005">
    <property type="entry name" value="ABC_tran"/>
    <property type="match status" value="1"/>
</dbReference>